<dbReference type="CDD" id="cd01948">
    <property type="entry name" value="EAL"/>
    <property type="match status" value="1"/>
</dbReference>
<dbReference type="CDD" id="cd01949">
    <property type="entry name" value="GGDEF"/>
    <property type="match status" value="1"/>
</dbReference>
<keyword evidence="7" id="KW-1185">Reference proteome</keyword>
<dbReference type="PANTHER" id="PTHR33121">
    <property type="entry name" value="CYCLIC DI-GMP PHOSPHODIESTERASE PDEF"/>
    <property type="match status" value="1"/>
</dbReference>
<comment type="cofactor">
    <cofactor evidence="1">
        <name>Mg(2+)</name>
        <dbReference type="ChEBI" id="CHEBI:18420"/>
    </cofactor>
</comment>
<sequence length="967" mass="106787">MYLGMEPDALLDRPLQDFLAEDAVGLTAALGLKTTKDPERRATDSAAGESPAADSDAEDSGAGDSAAADSPAEGCSAAQAAAHSTASEAESARLLAPSQFRLSWPGIELPLDARVHYWRERILLELEPYGEMAMDRRMLGFDLAAFQRLLRNSEEAAPACQLAVDALRYLTGCERVVAYRFDPNQDGVVIAESILPGSWPSILGLRYPATDIPRQARALYAETPLRYAPSRDHAEVALLSRSLEPSSVDIGIAQLRAQSPIHRNYLKRFGVNGSMSLSLMDDQRLWGLIIFHNRAPHPVTAYVRKRLIELAGCLSGRLSLIEERSQNRAREQGIAKVNAIVGEINIEQPFPDNLVGKAGMLCTLVGADLVQVYHHGRPLFIGQDCHLTAEQIEALLRFLRTRPGATWSTDCLSAEFEPAAAYPEQLSGVLVIYLDEQREHCLLFGRKRLRYSVDWGAEPGSLPFLDEARARPLGWPNRTFQTWREERTHHAPAWSATELATAKALKTLLQQVIVAHVAHFERLAQSLASQRDALQRSREEMRHRALHDSLTGLPNRAYFRDALLQQIERCWTDGRLFGVALLDIDHFKTINDTLGHDQGDLLLCAVAQRLNDSLPPPALVARLGGDEFALLLPQSDSGEALRQAQRLIEQLRQRIDVDDGNFSITGSLGLTIGDKHSDPSELLKQADLALYRAKEAGRNCARLFDSSLQTEALARLAIDRAVLGRSPALAIELMLQPQYPICSRESGQRFEVLSRWRSKDGELIMPGEFIPAAERNGLIRAVTGVVMRQTIRLLKVCLERGEDDVIMAVNVSASDLEAQNFAHHLIQDLHTLDVPPEMLTVEITESMLLRMTPGVKSALELLARSGIGLALDDFGTGFSSMLYLRELPISELKIDRAFIKGIEQPHDRNLLAGMIAMAHSIGKTVVAEGIETQAQLEILQDLGCDWGQGFLWSKPVPPALAADFFKA</sequence>
<dbReference type="SUPFAM" id="SSF55073">
    <property type="entry name" value="Nucleotide cyclase"/>
    <property type="match status" value="1"/>
</dbReference>
<evidence type="ECO:0000259" key="5">
    <source>
        <dbReference type="PROSITE" id="PS50887"/>
    </source>
</evidence>
<dbReference type="Pfam" id="PF00563">
    <property type="entry name" value="EAL"/>
    <property type="match status" value="1"/>
</dbReference>
<dbReference type="SMART" id="SM00267">
    <property type="entry name" value="GGDEF"/>
    <property type="match status" value="1"/>
</dbReference>
<dbReference type="GO" id="GO:0009584">
    <property type="term" value="P:detection of visible light"/>
    <property type="evidence" value="ECO:0007669"/>
    <property type="project" value="InterPro"/>
</dbReference>
<dbReference type="EMBL" id="NRRY01000008">
    <property type="protein sequence ID" value="MBK1618215.1"/>
    <property type="molecule type" value="Genomic_DNA"/>
</dbReference>
<dbReference type="InterPro" id="IPR029787">
    <property type="entry name" value="Nucleotide_cyclase"/>
</dbReference>
<feature type="domain" description="GGDEF" evidence="5">
    <location>
        <begin position="575"/>
        <end position="706"/>
    </location>
</feature>
<feature type="domain" description="Phytochrome chromophore attachment site" evidence="3">
    <location>
        <begin position="155"/>
        <end position="317"/>
    </location>
</feature>
<gene>
    <name evidence="6" type="ORF">CKO42_07105</name>
</gene>
<accession>A0A9X0W7F6</accession>
<dbReference type="AlphaFoldDB" id="A0A9X0W7F6"/>
<reference evidence="6 7" key="1">
    <citation type="journal article" date="2020" name="Microorganisms">
        <title>Osmotic Adaptation and Compatible Solute Biosynthesis of Phototrophic Bacteria as Revealed from Genome Analyses.</title>
        <authorList>
            <person name="Imhoff J.F."/>
            <person name="Rahn T."/>
            <person name="Kunzel S."/>
            <person name="Keller A."/>
            <person name="Neulinger S.C."/>
        </authorList>
    </citation>
    <scope>NUCLEOTIDE SEQUENCE [LARGE SCALE GENOMIC DNA]</scope>
    <source>
        <strain evidence="6 7">DSM 25653</strain>
    </source>
</reference>
<evidence type="ECO:0000256" key="2">
    <source>
        <dbReference type="SAM" id="MobiDB-lite"/>
    </source>
</evidence>
<dbReference type="InterPro" id="IPR043128">
    <property type="entry name" value="Rev_trsase/Diguanyl_cyclase"/>
</dbReference>
<dbReference type="InterPro" id="IPR016132">
    <property type="entry name" value="Phyto_chromo_attachment"/>
</dbReference>
<dbReference type="PROSITE" id="PS50883">
    <property type="entry name" value="EAL"/>
    <property type="match status" value="1"/>
</dbReference>
<protein>
    <submittedName>
        <fullName evidence="6">Diguanylate cyclase</fullName>
    </submittedName>
</protein>
<dbReference type="SUPFAM" id="SSF141868">
    <property type="entry name" value="EAL domain-like"/>
    <property type="match status" value="1"/>
</dbReference>
<evidence type="ECO:0000313" key="7">
    <source>
        <dbReference type="Proteomes" id="UP001138768"/>
    </source>
</evidence>
<dbReference type="InterPro" id="IPR035919">
    <property type="entry name" value="EAL_sf"/>
</dbReference>
<dbReference type="NCBIfam" id="TIGR00254">
    <property type="entry name" value="GGDEF"/>
    <property type="match status" value="1"/>
</dbReference>
<feature type="compositionally biased region" description="Low complexity" evidence="2">
    <location>
        <begin position="62"/>
        <end position="83"/>
    </location>
</feature>
<dbReference type="InterPro" id="IPR043150">
    <property type="entry name" value="Phytochrome_PHY_sf"/>
</dbReference>
<dbReference type="PROSITE" id="PS50887">
    <property type="entry name" value="GGDEF"/>
    <property type="match status" value="1"/>
</dbReference>
<evidence type="ECO:0000313" key="6">
    <source>
        <dbReference type="EMBL" id="MBK1618215.1"/>
    </source>
</evidence>
<dbReference type="Gene3D" id="3.30.450.20">
    <property type="entry name" value="PAS domain"/>
    <property type="match status" value="1"/>
</dbReference>
<evidence type="ECO:0000259" key="3">
    <source>
        <dbReference type="PROSITE" id="PS50046"/>
    </source>
</evidence>
<dbReference type="FunFam" id="3.30.70.270:FF:000001">
    <property type="entry name" value="Diguanylate cyclase domain protein"/>
    <property type="match status" value="1"/>
</dbReference>
<dbReference type="GO" id="GO:0006355">
    <property type="term" value="P:regulation of DNA-templated transcription"/>
    <property type="evidence" value="ECO:0007669"/>
    <property type="project" value="InterPro"/>
</dbReference>
<proteinExistence type="predicted"/>
<feature type="compositionally biased region" description="Low complexity" evidence="2">
    <location>
        <begin position="44"/>
        <end position="54"/>
    </location>
</feature>
<feature type="domain" description="EAL" evidence="4">
    <location>
        <begin position="707"/>
        <end position="967"/>
    </location>
</feature>
<name>A0A9X0W7F6_9GAMM</name>
<dbReference type="Gene3D" id="3.30.450.270">
    <property type="match status" value="1"/>
</dbReference>
<dbReference type="Gene3D" id="3.30.450.40">
    <property type="match status" value="1"/>
</dbReference>
<feature type="region of interest" description="Disordered" evidence="2">
    <location>
        <begin position="29"/>
        <end position="83"/>
    </location>
</feature>
<evidence type="ECO:0000259" key="4">
    <source>
        <dbReference type="PROSITE" id="PS50883"/>
    </source>
</evidence>
<dbReference type="Proteomes" id="UP001138768">
    <property type="component" value="Unassembled WGS sequence"/>
</dbReference>
<dbReference type="Pfam" id="PF00360">
    <property type="entry name" value="PHY"/>
    <property type="match status" value="1"/>
</dbReference>
<dbReference type="PANTHER" id="PTHR33121:SF70">
    <property type="entry name" value="SIGNALING PROTEIN YKOW"/>
    <property type="match status" value="1"/>
</dbReference>
<dbReference type="SUPFAM" id="SSF55781">
    <property type="entry name" value="GAF domain-like"/>
    <property type="match status" value="2"/>
</dbReference>
<dbReference type="PROSITE" id="PS50046">
    <property type="entry name" value="PHYTOCHROME_2"/>
    <property type="match status" value="1"/>
</dbReference>
<dbReference type="InterPro" id="IPR050706">
    <property type="entry name" value="Cyclic-di-GMP_PDE-like"/>
</dbReference>
<dbReference type="InterPro" id="IPR001633">
    <property type="entry name" value="EAL_dom"/>
</dbReference>
<organism evidence="6 7">
    <name type="scientific">Lamprobacter modestohalophilus</name>
    <dbReference type="NCBI Taxonomy" id="1064514"/>
    <lineage>
        <taxon>Bacteria</taxon>
        <taxon>Pseudomonadati</taxon>
        <taxon>Pseudomonadota</taxon>
        <taxon>Gammaproteobacteria</taxon>
        <taxon>Chromatiales</taxon>
        <taxon>Chromatiaceae</taxon>
        <taxon>Lamprobacter</taxon>
    </lineage>
</organism>
<dbReference type="Gene3D" id="3.30.70.270">
    <property type="match status" value="1"/>
</dbReference>
<evidence type="ECO:0000256" key="1">
    <source>
        <dbReference type="ARBA" id="ARBA00001946"/>
    </source>
</evidence>
<dbReference type="Pfam" id="PF00990">
    <property type="entry name" value="GGDEF"/>
    <property type="match status" value="1"/>
</dbReference>
<dbReference type="Gene3D" id="3.20.20.450">
    <property type="entry name" value="EAL domain"/>
    <property type="match status" value="1"/>
</dbReference>
<dbReference type="GO" id="GO:0071111">
    <property type="term" value="F:cyclic-guanylate-specific phosphodiesterase activity"/>
    <property type="evidence" value="ECO:0007669"/>
    <property type="project" value="InterPro"/>
</dbReference>
<dbReference type="SMART" id="SM00065">
    <property type="entry name" value="GAF"/>
    <property type="match status" value="1"/>
</dbReference>
<dbReference type="InterPro" id="IPR029016">
    <property type="entry name" value="GAF-like_dom_sf"/>
</dbReference>
<feature type="compositionally biased region" description="Basic and acidic residues" evidence="2">
    <location>
        <begin position="34"/>
        <end position="43"/>
    </location>
</feature>
<dbReference type="InterPro" id="IPR003018">
    <property type="entry name" value="GAF"/>
</dbReference>
<dbReference type="Pfam" id="PF01590">
    <property type="entry name" value="GAF"/>
    <property type="match status" value="1"/>
</dbReference>
<comment type="caution">
    <text evidence="6">The sequence shown here is derived from an EMBL/GenBank/DDBJ whole genome shotgun (WGS) entry which is preliminary data.</text>
</comment>
<dbReference type="InterPro" id="IPR000160">
    <property type="entry name" value="GGDEF_dom"/>
</dbReference>
<dbReference type="SMART" id="SM00052">
    <property type="entry name" value="EAL"/>
    <property type="match status" value="1"/>
</dbReference>
<dbReference type="InterPro" id="IPR013515">
    <property type="entry name" value="Phytochrome_cen-reg"/>
</dbReference>